<organism evidence="1 2">
    <name type="scientific">Ricinus communis</name>
    <name type="common">Castor bean</name>
    <dbReference type="NCBI Taxonomy" id="3988"/>
    <lineage>
        <taxon>Eukaryota</taxon>
        <taxon>Viridiplantae</taxon>
        <taxon>Streptophyta</taxon>
        <taxon>Embryophyta</taxon>
        <taxon>Tracheophyta</taxon>
        <taxon>Spermatophyta</taxon>
        <taxon>Magnoliopsida</taxon>
        <taxon>eudicotyledons</taxon>
        <taxon>Gunneridae</taxon>
        <taxon>Pentapetalae</taxon>
        <taxon>rosids</taxon>
        <taxon>fabids</taxon>
        <taxon>Malpighiales</taxon>
        <taxon>Euphorbiaceae</taxon>
        <taxon>Acalyphoideae</taxon>
        <taxon>Acalypheae</taxon>
        <taxon>Ricinus</taxon>
    </lineage>
</organism>
<dbReference type="InParanoid" id="B9TC08"/>
<keyword evidence="2" id="KW-1185">Reference proteome</keyword>
<proteinExistence type="predicted"/>
<protein>
    <submittedName>
        <fullName evidence="1">Uncharacterized protein</fullName>
    </submittedName>
</protein>
<feature type="non-terminal residue" evidence="1">
    <location>
        <position position="1"/>
    </location>
</feature>
<dbReference type="EMBL" id="EQ976898">
    <property type="protein sequence ID" value="EEF26604.1"/>
    <property type="molecule type" value="Genomic_DNA"/>
</dbReference>
<dbReference type="Proteomes" id="UP000008311">
    <property type="component" value="Unassembled WGS sequence"/>
</dbReference>
<accession>B9TC08</accession>
<sequence>GQVADPVQFLWNARDVVEPTPAENWRKRPSHLRNIALTAHLDALDLALKGDPRAAQRGVFLLEWLGPFLVAMPDIGELVRAYFREAALQAA</sequence>
<name>B9TC08_RICCO</name>
<dbReference type="AlphaFoldDB" id="B9TC08"/>
<gene>
    <name evidence="1" type="ORF">RCOM_0240610</name>
</gene>
<evidence type="ECO:0000313" key="1">
    <source>
        <dbReference type="EMBL" id="EEF26604.1"/>
    </source>
</evidence>
<evidence type="ECO:0000313" key="2">
    <source>
        <dbReference type="Proteomes" id="UP000008311"/>
    </source>
</evidence>
<reference evidence="2" key="1">
    <citation type="journal article" date="2010" name="Nat. Biotechnol.">
        <title>Draft genome sequence of the oilseed species Ricinus communis.</title>
        <authorList>
            <person name="Chan A.P."/>
            <person name="Crabtree J."/>
            <person name="Zhao Q."/>
            <person name="Lorenzi H."/>
            <person name="Orvis J."/>
            <person name="Puiu D."/>
            <person name="Melake-Berhan A."/>
            <person name="Jones K.M."/>
            <person name="Redman J."/>
            <person name="Chen G."/>
            <person name="Cahoon E.B."/>
            <person name="Gedil M."/>
            <person name="Stanke M."/>
            <person name="Haas B.J."/>
            <person name="Wortman J.R."/>
            <person name="Fraser-Liggett C.M."/>
            <person name="Ravel J."/>
            <person name="Rabinowicz P.D."/>
        </authorList>
    </citation>
    <scope>NUCLEOTIDE SEQUENCE [LARGE SCALE GENOMIC DNA]</scope>
    <source>
        <strain evidence="2">cv. Hale</strain>
    </source>
</reference>